<dbReference type="EMBL" id="MPJW01000157">
    <property type="protein sequence ID" value="OLU38655.1"/>
    <property type="molecule type" value="Genomic_DNA"/>
</dbReference>
<accession>A0A1U7NF36</accession>
<dbReference type="GeneID" id="82203137"/>
<dbReference type="Proteomes" id="UP000186341">
    <property type="component" value="Unassembled WGS sequence"/>
</dbReference>
<protein>
    <submittedName>
        <fullName evidence="1">Uncharacterized protein</fullName>
    </submittedName>
</protein>
<keyword evidence="2" id="KW-1185">Reference proteome</keyword>
<organism evidence="1 2">
    <name type="scientific">Ileibacterium valens</name>
    <dbReference type="NCBI Taxonomy" id="1862668"/>
    <lineage>
        <taxon>Bacteria</taxon>
        <taxon>Bacillati</taxon>
        <taxon>Bacillota</taxon>
        <taxon>Erysipelotrichia</taxon>
        <taxon>Erysipelotrichales</taxon>
        <taxon>Erysipelotrichaceae</taxon>
        <taxon>Ileibacterium</taxon>
    </lineage>
</organism>
<dbReference type="AlphaFoldDB" id="A0A1U7NF36"/>
<name>A0A1U7NF36_9FIRM</name>
<comment type="caution">
    <text evidence="1">The sequence shown here is derived from an EMBL/GenBank/DDBJ whole genome shotgun (WGS) entry which is preliminary data.</text>
</comment>
<sequence length="173" mass="19889">MHIKLLMAIFIGYYLNAFSAVKSRDINSKYIFENALEFLEIYEADEQGLICLFYALYIKRNTELFSKYNLEDTISWVKKGISISNGELWSDLPALLKYNLAYPLGICTDFYQGIKLIEEVKLTFQQSCNLYRIISCLNNESILLICCGFYRPAIQKLNGILCHTSISAYPTIA</sequence>
<dbReference type="RefSeq" id="WP_143356984.1">
    <property type="nucleotide sequence ID" value="NZ_CAPNHH010000068.1"/>
</dbReference>
<evidence type="ECO:0000313" key="2">
    <source>
        <dbReference type="Proteomes" id="UP000186341"/>
    </source>
</evidence>
<evidence type="ECO:0000313" key="1">
    <source>
        <dbReference type="EMBL" id="OLU38655.1"/>
    </source>
</evidence>
<gene>
    <name evidence="1" type="ORF">BO222_08100</name>
</gene>
<reference evidence="1 2" key="1">
    <citation type="submission" date="2016-11" db="EMBL/GenBank/DDBJ databases">
        <title>Description of two novel members of the family Erysipelotrichaceae: Ileibacterium lipovorans gen. nov., sp. nov. and Dubosiella newyorkensis, gen. nov., sp. nov.</title>
        <authorList>
            <person name="Cox L.M."/>
            <person name="Sohn J."/>
            <person name="Tyrrell K.L."/>
            <person name="Citron D.M."/>
            <person name="Lawson P.A."/>
            <person name="Patel N.B."/>
            <person name="Iizumi T."/>
            <person name="Perez-Perez G.I."/>
            <person name="Goldstein E.J."/>
            <person name="Blaser M.J."/>
        </authorList>
    </citation>
    <scope>NUCLEOTIDE SEQUENCE [LARGE SCALE GENOMIC DNA]</scope>
    <source>
        <strain evidence="1 2">NYU-BL-A3</strain>
    </source>
</reference>
<proteinExistence type="predicted"/>